<evidence type="ECO:0000313" key="1">
    <source>
        <dbReference type="EMBL" id="MBD0850505.1"/>
    </source>
</evidence>
<protein>
    <submittedName>
        <fullName evidence="1">C_GCAxxG_C_C family protein</fullName>
    </submittedName>
</protein>
<keyword evidence="2" id="KW-1185">Reference proteome</keyword>
<name>A0ABR7VA11_9FLAO</name>
<evidence type="ECO:0000313" key="2">
    <source>
        <dbReference type="Proteomes" id="UP000598350"/>
    </source>
</evidence>
<dbReference type="EMBL" id="JABTCG010000002">
    <property type="protein sequence ID" value="MBD0850505.1"/>
    <property type="molecule type" value="Genomic_DNA"/>
</dbReference>
<dbReference type="InterPro" id="IPR010181">
    <property type="entry name" value="CGCAxxGCC_motif"/>
</dbReference>
<dbReference type="RefSeq" id="WP_188313630.1">
    <property type="nucleotide sequence ID" value="NZ_JABTCG010000002.1"/>
</dbReference>
<sequence>MNPSITKQNDTKKVFKECGTCSRTFAHILNREFGHIQEVEERALNPLAGGIMNQGYQCGMLWGAALAVGAEAFRKEQDPNTAMATAVAATQQLLTSFEQRSGTANCKAIIGYDLSTFLGMTKFMTKVTAQGMENSHCFNLAEQWAPEAVAAAVEGMAEPPNVPEKLRNCASEVVRHMGGSEEEQIMAAGFAGGLGLSGNACGALSAALWKKMVDWCRAHPGKNPPYFNNKTAKKILKRFNKETTHIILCSEICGQHFKNLEAHTDYLNQGGCKAVMDVLGNS</sequence>
<proteinExistence type="predicted"/>
<comment type="caution">
    <text evidence="1">The sequence shown here is derived from an EMBL/GenBank/DDBJ whole genome shotgun (WGS) entry which is preliminary data.</text>
</comment>
<dbReference type="Proteomes" id="UP000598350">
    <property type="component" value="Unassembled WGS sequence"/>
</dbReference>
<reference evidence="1 2" key="1">
    <citation type="submission" date="2020-05" db="EMBL/GenBank/DDBJ databases">
        <title>The draft genome sequence of Maribacter arenosus CAU 1321.</title>
        <authorList>
            <person name="Mu L."/>
        </authorList>
    </citation>
    <scope>NUCLEOTIDE SEQUENCE [LARGE SCALE GENOMIC DNA]</scope>
    <source>
        <strain evidence="1 2">CAU 1321</strain>
    </source>
</reference>
<gene>
    <name evidence="1" type="ORF">HPE63_07485</name>
</gene>
<dbReference type="Pfam" id="PF09719">
    <property type="entry name" value="C_GCAxxG_C_C"/>
    <property type="match status" value="2"/>
</dbReference>
<organism evidence="1 2">
    <name type="scientific">Maribacter arenosus</name>
    <dbReference type="NCBI Taxonomy" id="1854708"/>
    <lineage>
        <taxon>Bacteria</taxon>
        <taxon>Pseudomonadati</taxon>
        <taxon>Bacteroidota</taxon>
        <taxon>Flavobacteriia</taxon>
        <taxon>Flavobacteriales</taxon>
        <taxon>Flavobacteriaceae</taxon>
        <taxon>Maribacter</taxon>
    </lineage>
</organism>
<accession>A0ABR7VA11</accession>